<evidence type="ECO:0000313" key="2">
    <source>
        <dbReference type="EMBL" id="CAF0913983.1"/>
    </source>
</evidence>
<feature type="compositionally biased region" description="Acidic residues" evidence="1">
    <location>
        <begin position="50"/>
        <end position="64"/>
    </location>
</feature>
<evidence type="ECO:0000256" key="1">
    <source>
        <dbReference type="SAM" id="MobiDB-lite"/>
    </source>
</evidence>
<gene>
    <name evidence="2" type="ORF">GPM918_LOCUS9296</name>
    <name evidence="3" type="ORF">OVA965_LOCUS28954</name>
    <name evidence="4" type="ORF">SRO942_LOCUS9297</name>
    <name evidence="5" type="ORF">TMI583_LOCUS29717</name>
</gene>
<dbReference type="EMBL" id="CAJNOQ010001713">
    <property type="protein sequence ID" value="CAF0913983.1"/>
    <property type="molecule type" value="Genomic_DNA"/>
</dbReference>
<evidence type="ECO:0000313" key="3">
    <source>
        <dbReference type="EMBL" id="CAF1310392.1"/>
    </source>
</evidence>
<protein>
    <submittedName>
        <fullName evidence="2">Uncharacterized protein</fullName>
    </submittedName>
</protein>
<dbReference type="EMBL" id="CAJNOK010020068">
    <property type="protein sequence ID" value="CAF1310392.1"/>
    <property type="molecule type" value="Genomic_DNA"/>
</dbReference>
<feature type="region of interest" description="Disordered" evidence="1">
    <location>
        <begin position="1"/>
        <end position="68"/>
    </location>
</feature>
<dbReference type="Proteomes" id="UP000663829">
    <property type="component" value="Unassembled WGS sequence"/>
</dbReference>
<sequence>MSTAKDIKLPLGDDRTTYGQQGQRNTMQSNGGSGTNQQQVTVEANNADKDEGEDEEQNVDDEQEETKNLKSLHKVTMLISFLMD</sequence>
<reference evidence="2" key="1">
    <citation type="submission" date="2021-02" db="EMBL/GenBank/DDBJ databases">
        <authorList>
            <person name="Nowell W R."/>
        </authorList>
    </citation>
    <scope>NUCLEOTIDE SEQUENCE</scope>
</reference>
<dbReference type="Proteomes" id="UP000681722">
    <property type="component" value="Unassembled WGS sequence"/>
</dbReference>
<organism evidence="2 6">
    <name type="scientific">Didymodactylos carnosus</name>
    <dbReference type="NCBI Taxonomy" id="1234261"/>
    <lineage>
        <taxon>Eukaryota</taxon>
        <taxon>Metazoa</taxon>
        <taxon>Spiralia</taxon>
        <taxon>Gnathifera</taxon>
        <taxon>Rotifera</taxon>
        <taxon>Eurotatoria</taxon>
        <taxon>Bdelloidea</taxon>
        <taxon>Philodinida</taxon>
        <taxon>Philodinidae</taxon>
        <taxon>Didymodactylos</taxon>
    </lineage>
</organism>
<feature type="compositionally biased region" description="Basic and acidic residues" evidence="1">
    <location>
        <begin position="1"/>
        <end position="16"/>
    </location>
</feature>
<proteinExistence type="predicted"/>
<dbReference type="EMBL" id="CAJOBA010041653">
    <property type="protein sequence ID" value="CAF4118200.1"/>
    <property type="molecule type" value="Genomic_DNA"/>
</dbReference>
<keyword evidence="6" id="KW-1185">Reference proteome</keyword>
<evidence type="ECO:0000313" key="5">
    <source>
        <dbReference type="EMBL" id="CAF4118200.1"/>
    </source>
</evidence>
<dbReference type="AlphaFoldDB" id="A0A814AG26"/>
<dbReference type="Proteomes" id="UP000677228">
    <property type="component" value="Unassembled WGS sequence"/>
</dbReference>
<feature type="compositionally biased region" description="Polar residues" evidence="1">
    <location>
        <begin position="17"/>
        <end position="27"/>
    </location>
</feature>
<dbReference type="Proteomes" id="UP000682733">
    <property type="component" value="Unassembled WGS sequence"/>
</dbReference>
<dbReference type="EMBL" id="CAJOBC010001713">
    <property type="protein sequence ID" value="CAF3694516.1"/>
    <property type="molecule type" value="Genomic_DNA"/>
</dbReference>
<accession>A0A814AG26</accession>
<name>A0A814AG26_9BILA</name>
<evidence type="ECO:0000313" key="4">
    <source>
        <dbReference type="EMBL" id="CAF3694516.1"/>
    </source>
</evidence>
<evidence type="ECO:0000313" key="6">
    <source>
        <dbReference type="Proteomes" id="UP000663829"/>
    </source>
</evidence>
<comment type="caution">
    <text evidence="2">The sequence shown here is derived from an EMBL/GenBank/DDBJ whole genome shotgun (WGS) entry which is preliminary data.</text>
</comment>